<dbReference type="Proteomes" id="UP000265520">
    <property type="component" value="Unassembled WGS sequence"/>
</dbReference>
<feature type="non-terminal residue" evidence="1">
    <location>
        <position position="1"/>
    </location>
</feature>
<keyword evidence="2" id="KW-1185">Reference proteome</keyword>
<comment type="caution">
    <text evidence="1">The sequence shown here is derived from an EMBL/GenBank/DDBJ whole genome shotgun (WGS) entry which is preliminary data.</text>
</comment>
<protein>
    <submittedName>
        <fullName evidence="1">Uncharacterized protein</fullName>
    </submittedName>
</protein>
<name>A0A392UFC6_9FABA</name>
<proteinExistence type="predicted"/>
<dbReference type="EMBL" id="LXQA010814079">
    <property type="protein sequence ID" value="MCI72249.1"/>
    <property type="molecule type" value="Genomic_DNA"/>
</dbReference>
<evidence type="ECO:0000313" key="1">
    <source>
        <dbReference type="EMBL" id="MCI72249.1"/>
    </source>
</evidence>
<dbReference type="AlphaFoldDB" id="A0A392UFC6"/>
<evidence type="ECO:0000313" key="2">
    <source>
        <dbReference type="Proteomes" id="UP000265520"/>
    </source>
</evidence>
<reference evidence="1 2" key="1">
    <citation type="journal article" date="2018" name="Front. Plant Sci.">
        <title>Red Clover (Trifolium pratense) and Zigzag Clover (T. medium) - A Picture of Genomic Similarities and Differences.</title>
        <authorList>
            <person name="Dluhosova J."/>
            <person name="Istvanek J."/>
            <person name="Nedelnik J."/>
            <person name="Repkova J."/>
        </authorList>
    </citation>
    <scope>NUCLEOTIDE SEQUENCE [LARGE SCALE GENOMIC DNA]</scope>
    <source>
        <strain evidence="2">cv. 10/8</strain>
        <tissue evidence="1">Leaf</tissue>
    </source>
</reference>
<organism evidence="1 2">
    <name type="scientific">Trifolium medium</name>
    <dbReference type="NCBI Taxonomy" id="97028"/>
    <lineage>
        <taxon>Eukaryota</taxon>
        <taxon>Viridiplantae</taxon>
        <taxon>Streptophyta</taxon>
        <taxon>Embryophyta</taxon>
        <taxon>Tracheophyta</taxon>
        <taxon>Spermatophyta</taxon>
        <taxon>Magnoliopsida</taxon>
        <taxon>eudicotyledons</taxon>
        <taxon>Gunneridae</taxon>
        <taxon>Pentapetalae</taxon>
        <taxon>rosids</taxon>
        <taxon>fabids</taxon>
        <taxon>Fabales</taxon>
        <taxon>Fabaceae</taxon>
        <taxon>Papilionoideae</taxon>
        <taxon>50 kb inversion clade</taxon>
        <taxon>NPAAA clade</taxon>
        <taxon>Hologalegina</taxon>
        <taxon>IRL clade</taxon>
        <taxon>Trifolieae</taxon>
        <taxon>Trifolium</taxon>
    </lineage>
</organism>
<accession>A0A392UFC6</accession>
<sequence length="51" mass="5467">RNEEKRRTQARKSKEGLGLISRLEDGSSVDAAIEAEAMGLATAIEAKQALP</sequence>